<comment type="caution">
    <text evidence="8">The sequence shown here is derived from an EMBL/GenBank/DDBJ whole genome shotgun (WGS) entry which is preliminary data.</text>
</comment>
<accession>A0A4R1R5U9</accession>
<proteinExistence type="inferred from homology"/>
<dbReference type="PANTHER" id="PTHR30068:SF4">
    <property type="entry name" value="URONATE ISOMERASE"/>
    <property type="match status" value="1"/>
</dbReference>
<evidence type="ECO:0000256" key="3">
    <source>
        <dbReference type="ARBA" id="ARBA00008397"/>
    </source>
</evidence>
<dbReference type="OrthoDB" id="9766564at2"/>
<reference evidence="8 9" key="1">
    <citation type="submission" date="2019-03" db="EMBL/GenBank/DDBJ databases">
        <title>Genomic Encyclopedia of Type Strains, Phase IV (KMG-IV): sequencing the most valuable type-strain genomes for metagenomic binning, comparative biology and taxonomic classification.</title>
        <authorList>
            <person name="Goeker M."/>
        </authorList>
    </citation>
    <scope>NUCLEOTIDE SEQUENCE [LARGE SCALE GENOMIC DNA]</scope>
    <source>
        <strain evidence="8 9">LX-B</strain>
    </source>
</reference>
<evidence type="ECO:0000256" key="5">
    <source>
        <dbReference type="ARBA" id="ARBA00020555"/>
    </source>
</evidence>
<evidence type="ECO:0000256" key="6">
    <source>
        <dbReference type="ARBA" id="ARBA00023235"/>
    </source>
</evidence>
<dbReference type="EC" id="5.3.1.12" evidence="4 7"/>
<gene>
    <name evidence="7" type="primary">uxaC</name>
    <name evidence="8" type="ORF">EDC14_10359</name>
</gene>
<organism evidence="8 9">
    <name type="scientific">Hydrogenispora ethanolica</name>
    <dbReference type="NCBI Taxonomy" id="1082276"/>
    <lineage>
        <taxon>Bacteria</taxon>
        <taxon>Bacillati</taxon>
        <taxon>Bacillota</taxon>
        <taxon>Hydrogenispora</taxon>
    </lineage>
</organism>
<evidence type="ECO:0000256" key="4">
    <source>
        <dbReference type="ARBA" id="ARBA00012546"/>
    </source>
</evidence>
<dbReference type="AlphaFoldDB" id="A0A4R1R5U9"/>
<dbReference type="Gene3D" id="3.20.20.140">
    <property type="entry name" value="Metal-dependent hydrolases"/>
    <property type="match status" value="1"/>
</dbReference>
<dbReference type="InterPro" id="IPR003766">
    <property type="entry name" value="Uronate_isomerase"/>
</dbReference>
<evidence type="ECO:0000313" key="9">
    <source>
        <dbReference type="Proteomes" id="UP000295008"/>
    </source>
</evidence>
<dbReference type="Proteomes" id="UP000295008">
    <property type="component" value="Unassembled WGS sequence"/>
</dbReference>
<keyword evidence="9" id="KW-1185">Reference proteome</keyword>
<evidence type="ECO:0000313" key="8">
    <source>
        <dbReference type="EMBL" id="TCL60850.1"/>
    </source>
</evidence>
<sequence length="467" mass="53699">MREFLDENFLLDNAAGRELYFGYAAKLPIYDYHCHLPPEEIAVDRRFANLTEIWLGGDHYKWRAMRSNGIDERFVTGNAPDDEKFRAWAATVPYCIGNPLYHWTHLELQRYFGIRDLLDENSAASIWERCNTLLATEAFSVKNLLRRSNVHTIMTTEDPLDTLSSHQKIWEDFDFQVRVSTAFRPDRALAIAADEFPDWVERLAESAGIAIHDSYHRFLEALEERARFFHARGCQLSDHALDEVVFERADPGALAETFRRRMRGGEISQAAAEAFQTETLLFLGRLYHELDWAMQLHIGALRFNNTRMQGVFGFDSIGDRPFAKPLALLLDALDQRDELPRTILYCLNPSDNEVVATMIGNFQGSGVAGKIQFGSGWWFNDQEDGILRQLQALANLGLLGRFVGMLTDSRSFLSYPRHEYFRRILCNLLGGWIESGRAPRDLDRMGKMVEDICFHNARRYFSGEEAM</sequence>
<dbReference type="RefSeq" id="WP_132016309.1">
    <property type="nucleotide sequence ID" value="NZ_SLUN01000035.1"/>
</dbReference>
<evidence type="ECO:0000256" key="7">
    <source>
        <dbReference type="HAMAP-Rule" id="MF_00675"/>
    </source>
</evidence>
<dbReference type="HAMAP" id="MF_00675">
    <property type="entry name" value="UxaC"/>
    <property type="match status" value="1"/>
</dbReference>
<dbReference type="GO" id="GO:0042840">
    <property type="term" value="P:D-glucuronate catabolic process"/>
    <property type="evidence" value="ECO:0007669"/>
    <property type="project" value="TreeGrafter"/>
</dbReference>
<evidence type="ECO:0000256" key="2">
    <source>
        <dbReference type="ARBA" id="ARBA00004892"/>
    </source>
</evidence>
<dbReference type="SUPFAM" id="SSF51556">
    <property type="entry name" value="Metallo-dependent hydrolases"/>
    <property type="match status" value="1"/>
</dbReference>
<dbReference type="InterPro" id="IPR032466">
    <property type="entry name" value="Metal_Hydrolase"/>
</dbReference>
<dbReference type="Gene3D" id="1.10.2020.10">
    <property type="entry name" value="uronate isomerase, domain 2, chain A"/>
    <property type="match status" value="1"/>
</dbReference>
<dbReference type="GO" id="GO:0008880">
    <property type="term" value="F:glucuronate isomerase activity"/>
    <property type="evidence" value="ECO:0007669"/>
    <property type="project" value="UniProtKB-UniRule"/>
</dbReference>
<comment type="similarity">
    <text evidence="3 7">Belongs to the metallo-dependent hydrolases superfamily. Uronate isomerase family.</text>
</comment>
<dbReference type="PANTHER" id="PTHR30068">
    <property type="entry name" value="URONATE ISOMERASE"/>
    <property type="match status" value="1"/>
</dbReference>
<dbReference type="Pfam" id="PF02614">
    <property type="entry name" value="UxaC"/>
    <property type="match status" value="1"/>
</dbReference>
<comment type="catalytic activity">
    <reaction evidence="1 7">
        <text>D-glucuronate = D-fructuronate</text>
        <dbReference type="Rhea" id="RHEA:13049"/>
        <dbReference type="ChEBI" id="CHEBI:58720"/>
        <dbReference type="ChEBI" id="CHEBI:59863"/>
        <dbReference type="EC" id="5.3.1.12"/>
    </reaction>
</comment>
<keyword evidence="6 7" id="KW-0413">Isomerase</keyword>
<dbReference type="NCBIfam" id="NF002794">
    <property type="entry name" value="PRK02925.1"/>
    <property type="match status" value="1"/>
</dbReference>
<dbReference type="UniPathway" id="UPA00246"/>
<comment type="pathway">
    <text evidence="2 7">Carbohydrate metabolism; pentose and glucuronate interconversion.</text>
</comment>
<protein>
    <recommendedName>
        <fullName evidence="5 7">Uronate isomerase</fullName>
        <ecNumber evidence="4 7">5.3.1.12</ecNumber>
    </recommendedName>
    <alternativeName>
        <fullName evidence="7">Glucuronate isomerase</fullName>
    </alternativeName>
    <alternativeName>
        <fullName evidence="7">Uronic isomerase</fullName>
    </alternativeName>
</protein>
<dbReference type="GO" id="GO:0019698">
    <property type="term" value="P:D-galacturonate catabolic process"/>
    <property type="evidence" value="ECO:0007669"/>
    <property type="project" value="TreeGrafter"/>
</dbReference>
<dbReference type="EMBL" id="SLUN01000035">
    <property type="protein sequence ID" value="TCL60850.1"/>
    <property type="molecule type" value="Genomic_DNA"/>
</dbReference>
<comment type="catalytic activity">
    <reaction evidence="7">
        <text>aldehydo-D-galacturonate = keto-D-tagaturonate</text>
        <dbReference type="Rhea" id="RHEA:27702"/>
        <dbReference type="ChEBI" id="CHEBI:12952"/>
        <dbReference type="ChEBI" id="CHEBI:17886"/>
    </reaction>
</comment>
<evidence type="ECO:0000256" key="1">
    <source>
        <dbReference type="ARBA" id="ARBA00001165"/>
    </source>
</evidence>
<name>A0A4R1R5U9_HYDET</name>